<dbReference type="PANTHER" id="PTHR37490:SF2">
    <property type="match status" value="1"/>
</dbReference>
<dbReference type="STRING" id="1073089.A0A1L9R4P7"/>
<accession>A0A1L9R4P7</accession>
<keyword evidence="1" id="KW-0472">Membrane</keyword>
<dbReference type="PANTHER" id="PTHR37490">
    <property type="entry name" value="EXPRESSED PROTEIN"/>
    <property type="match status" value="1"/>
</dbReference>
<protein>
    <submittedName>
        <fullName evidence="2">Uncharacterized protein</fullName>
    </submittedName>
</protein>
<sequence>MRPMLDECMRGFLRRSWCFFVLYIALLGSLLLMLVSQLRNNDLVSLDPIESPNAPKALVLAKTRDENVSWTDSIRWKPYIYTVDNEDGFIPVPANKGREGMAYLTHIIDNYDNLADITAFMHASAKQWHNDIGDTTTSNLLSRLRPQAIKDKGYSNLRCDHRPGCPIAVRPFDEEYTSKHNIVYKDFATFYADLFRIPIEQVPREVGGVCCGQFAVSRERIRQRSREEYIQMREWALTSSLHNFAIGSVLEMVWHVIFMEDYVSCPDTQQCYCDLYDLCH</sequence>
<evidence type="ECO:0000256" key="1">
    <source>
        <dbReference type="SAM" id="Phobius"/>
    </source>
</evidence>
<dbReference type="Proteomes" id="UP000184383">
    <property type="component" value="Unassembled WGS sequence"/>
</dbReference>
<reference evidence="3" key="1">
    <citation type="journal article" date="2017" name="Genome Biol.">
        <title>Comparative genomics reveals high biological diversity and specific adaptations in the industrially and medically important fungal genus Aspergillus.</title>
        <authorList>
            <person name="de Vries R.P."/>
            <person name="Riley R."/>
            <person name="Wiebenga A."/>
            <person name="Aguilar-Osorio G."/>
            <person name="Amillis S."/>
            <person name="Uchima C.A."/>
            <person name="Anderluh G."/>
            <person name="Asadollahi M."/>
            <person name="Askin M."/>
            <person name="Barry K."/>
            <person name="Battaglia E."/>
            <person name="Bayram O."/>
            <person name="Benocci T."/>
            <person name="Braus-Stromeyer S.A."/>
            <person name="Caldana C."/>
            <person name="Canovas D."/>
            <person name="Cerqueira G.C."/>
            <person name="Chen F."/>
            <person name="Chen W."/>
            <person name="Choi C."/>
            <person name="Clum A."/>
            <person name="Dos Santos R.A."/>
            <person name="Damasio A.R."/>
            <person name="Diallinas G."/>
            <person name="Emri T."/>
            <person name="Fekete E."/>
            <person name="Flipphi M."/>
            <person name="Freyberg S."/>
            <person name="Gallo A."/>
            <person name="Gournas C."/>
            <person name="Habgood R."/>
            <person name="Hainaut M."/>
            <person name="Harispe M.L."/>
            <person name="Henrissat B."/>
            <person name="Hilden K.S."/>
            <person name="Hope R."/>
            <person name="Hossain A."/>
            <person name="Karabika E."/>
            <person name="Karaffa L."/>
            <person name="Karanyi Z."/>
            <person name="Krasevec N."/>
            <person name="Kuo A."/>
            <person name="Kusch H."/>
            <person name="LaButti K."/>
            <person name="Lagendijk E.L."/>
            <person name="Lapidus A."/>
            <person name="Levasseur A."/>
            <person name="Lindquist E."/>
            <person name="Lipzen A."/>
            <person name="Logrieco A.F."/>
            <person name="MacCabe A."/>
            <person name="Maekelae M.R."/>
            <person name="Malavazi I."/>
            <person name="Melin P."/>
            <person name="Meyer V."/>
            <person name="Mielnichuk N."/>
            <person name="Miskei M."/>
            <person name="Molnar A.P."/>
            <person name="Mule G."/>
            <person name="Ngan C.Y."/>
            <person name="Orejas M."/>
            <person name="Orosz E."/>
            <person name="Ouedraogo J.P."/>
            <person name="Overkamp K.M."/>
            <person name="Park H.-S."/>
            <person name="Perrone G."/>
            <person name="Piumi F."/>
            <person name="Punt P.J."/>
            <person name="Ram A.F."/>
            <person name="Ramon A."/>
            <person name="Rauscher S."/>
            <person name="Record E."/>
            <person name="Riano-Pachon D.M."/>
            <person name="Robert V."/>
            <person name="Roehrig J."/>
            <person name="Ruller R."/>
            <person name="Salamov A."/>
            <person name="Salih N.S."/>
            <person name="Samson R.A."/>
            <person name="Sandor E."/>
            <person name="Sanguinetti M."/>
            <person name="Schuetze T."/>
            <person name="Sepcic K."/>
            <person name="Shelest E."/>
            <person name="Sherlock G."/>
            <person name="Sophianopoulou V."/>
            <person name="Squina F.M."/>
            <person name="Sun H."/>
            <person name="Susca A."/>
            <person name="Todd R.B."/>
            <person name="Tsang A."/>
            <person name="Unkles S.E."/>
            <person name="van de Wiele N."/>
            <person name="van Rossen-Uffink D."/>
            <person name="Oliveira J.V."/>
            <person name="Vesth T.C."/>
            <person name="Visser J."/>
            <person name="Yu J.-H."/>
            <person name="Zhou M."/>
            <person name="Andersen M.R."/>
            <person name="Archer D.B."/>
            <person name="Baker S.E."/>
            <person name="Benoit I."/>
            <person name="Brakhage A.A."/>
            <person name="Braus G.H."/>
            <person name="Fischer R."/>
            <person name="Frisvad J.C."/>
            <person name="Goldman G.H."/>
            <person name="Houbraken J."/>
            <person name="Oakley B."/>
            <person name="Pocsi I."/>
            <person name="Scazzocchio C."/>
            <person name="Seiboth B."/>
            <person name="vanKuyk P.A."/>
            <person name="Wortman J."/>
            <person name="Dyer P.S."/>
            <person name="Grigoriev I.V."/>
        </authorList>
    </citation>
    <scope>NUCLEOTIDE SEQUENCE [LARGE SCALE GENOMIC DNA]</scope>
    <source>
        <strain evidence="3">DTO 134E9</strain>
    </source>
</reference>
<dbReference type="Pfam" id="PF11913">
    <property type="entry name" value="DUF3431"/>
    <property type="match status" value="1"/>
</dbReference>
<dbReference type="OrthoDB" id="426718at2759"/>
<dbReference type="RefSeq" id="XP_040683582.1">
    <property type="nucleotide sequence ID" value="XM_040829912.1"/>
</dbReference>
<dbReference type="EMBL" id="KV878218">
    <property type="protein sequence ID" value="OJJ29905.1"/>
    <property type="molecule type" value="Genomic_DNA"/>
</dbReference>
<keyword evidence="1" id="KW-1133">Transmembrane helix</keyword>
<name>A0A1L9R4P7_ASPWE</name>
<evidence type="ECO:0000313" key="2">
    <source>
        <dbReference type="EMBL" id="OJJ29905.1"/>
    </source>
</evidence>
<gene>
    <name evidence="2" type="ORF">ASPWEDRAFT_165653</name>
</gene>
<dbReference type="InterPro" id="IPR021838">
    <property type="entry name" value="DUF3431"/>
</dbReference>
<feature type="transmembrane region" description="Helical" evidence="1">
    <location>
        <begin position="12"/>
        <end position="35"/>
    </location>
</feature>
<dbReference type="VEuPathDB" id="FungiDB:ASPWEDRAFT_165653"/>
<dbReference type="AlphaFoldDB" id="A0A1L9R4P7"/>
<organism evidence="2 3">
    <name type="scientific">Aspergillus wentii DTO 134E9</name>
    <dbReference type="NCBI Taxonomy" id="1073089"/>
    <lineage>
        <taxon>Eukaryota</taxon>
        <taxon>Fungi</taxon>
        <taxon>Dikarya</taxon>
        <taxon>Ascomycota</taxon>
        <taxon>Pezizomycotina</taxon>
        <taxon>Eurotiomycetes</taxon>
        <taxon>Eurotiomycetidae</taxon>
        <taxon>Eurotiales</taxon>
        <taxon>Aspergillaceae</taxon>
        <taxon>Aspergillus</taxon>
        <taxon>Aspergillus subgen. Cremei</taxon>
    </lineage>
</organism>
<keyword evidence="1" id="KW-0812">Transmembrane</keyword>
<dbReference type="GeneID" id="63745760"/>
<keyword evidence="3" id="KW-1185">Reference proteome</keyword>
<proteinExistence type="predicted"/>
<evidence type="ECO:0000313" key="3">
    <source>
        <dbReference type="Proteomes" id="UP000184383"/>
    </source>
</evidence>